<dbReference type="InterPro" id="IPR041366">
    <property type="entry name" value="Pre-PUA"/>
</dbReference>
<keyword evidence="7" id="KW-1185">Reference proteome</keyword>
<dbReference type="AlphaFoldDB" id="A0A3S3PQE7"/>
<dbReference type="GO" id="GO:0003723">
    <property type="term" value="F:RNA binding"/>
    <property type="evidence" value="ECO:0007669"/>
    <property type="project" value="InterPro"/>
</dbReference>
<dbReference type="FunFam" id="3.10.400.20:FF:000001">
    <property type="entry name" value="Malignant T-cell-amplified sequence 1"/>
    <property type="match status" value="1"/>
</dbReference>
<accession>A0A3S3PQE7</accession>
<dbReference type="CDD" id="cd21155">
    <property type="entry name" value="PUA_MCTS-1-like"/>
    <property type="match status" value="1"/>
</dbReference>
<comment type="similarity">
    <text evidence="2">Belongs to the MCTS1 family.</text>
</comment>
<sequence>EINSLRFVFSRFDDSQISGITQLKTTVQKGIKNKIIEEYPLIEDYIDEIIPKKESMRIAKCQQHIELLLASNGEHLFFRQRDGPYFPTLRLIHKYPFICPLMQVDRGAIQFVLGGANVMSPGLTSKGALMTPDLKQGTVVTVVAEGKEHALAVGLLKMTPEEILRLNRGHAIENVHYLNDGLWRLKPIK</sequence>
<dbReference type="Pfam" id="PF01472">
    <property type="entry name" value="PUA"/>
    <property type="match status" value="1"/>
</dbReference>
<proteinExistence type="inferred from homology"/>
<dbReference type="InterPro" id="IPR002478">
    <property type="entry name" value="PUA"/>
</dbReference>
<dbReference type="InterPro" id="IPR016437">
    <property type="entry name" value="MCT-1/Tma20"/>
</dbReference>
<evidence type="ECO:0000259" key="4">
    <source>
        <dbReference type="SMART" id="SM00359"/>
    </source>
</evidence>
<dbReference type="OrthoDB" id="10249667at2759"/>
<dbReference type="GO" id="GO:0005737">
    <property type="term" value="C:cytoplasm"/>
    <property type="evidence" value="ECO:0007669"/>
    <property type="project" value="UniProtKB-SubCell"/>
</dbReference>
<protein>
    <submittedName>
        <fullName evidence="5">Malignant T-cell-amplified sequence 1-like protein</fullName>
    </submittedName>
</protein>
<comment type="subcellular location">
    <subcellularLocation>
        <location evidence="1">Cytoplasm</location>
    </subcellularLocation>
</comment>
<organism evidence="5 7">
    <name type="scientific">Dinothrombium tinctorium</name>
    <dbReference type="NCBI Taxonomy" id="1965070"/>
    <lineage>
        <taxon>Eukaryota</taxon>
        <taxon>Metazoa</taxon>
        <taxon>Ecdysozoa</taxon>
        <taxon>Arthropoda</taxon>
        <taxon>Chelicerata</taxon>
        <taxon>Arachnida</taxon>
        <taxon>Acari</taxon>
        <taxon>Acariformes</taxon>
        <taxon>Trombidiformes</taxon>
        <taxon>Prostigmata</taxon>
        <taxon>Anystina</taxon>
        <taxon>Parasitengona</taxon>
        <taxon>Trombidioidea</taxon>
        <taxon>Trombidiidae</taxon>
        <taxon>Dinothrombium</taxon>
    </lineage>
</organism>
<dbReference type="GO" id="GO:0001731">
    <property type="term" value="P:formation of translation preinitiation complex"/>
    <property type="evidence" value="ECO:0007669"/>
    <property type="project" value="TreeGrafter"/>
</dbReference>
<gene>
    <name evidence="5" type="ORF">B4U79_01947</name>
    <name evidence="6" type="ORF">B4U79_15751</name>
</gene>
<dbReference type="GO" id="GO:0002188">
    <property type="term" value="P:translation reinitiation"/>
    <property type="evidence" value="ECO:0007669"/>
    <property type="project" value="UniProtKB-ARBA"/>
</dbReference>
<dbReference type="PIRSF" id="PIRSF005067">
    <property type="entry name" value="Tma_RNA-bind_prd"/>
    <property type="match status" value="1"/>
</dbReference>
<dbReference type="EMBL" id="NCKU01000112">
    <property type="protein sequence ID" value="RWS17164.1"/>
    <property type="molecule type" value="Genomic_DNA"/>
</dbReference>
<dbReference type="STRING" id="1965070.A0A3S3PQE7"/>
<dbReference type="PANTHER" id="PTHR22798:SF0">
    <property type="entry name" value="MALIGNANT T-CELL-AMPLIFIED SEQUENCE 1"/>
    <property type="match status" value="1"/>
</dbReference>
<dbReference type="Proteomes" id="UP000285301">
    <property type="component" value="Unassembled WGS sequence"/>
</dbReference>
<evidence type="ECO:0000313" key="7">
    <source>
        <dbReference type="Proteomes" id="UP000285301"/>
    </source>
</evidence>
<dbReference type="Pfam" id="PF17832">
    <property type="entry name" value="Pre-PUA"/>
    <property type="match status" value="1"/>
</dbReference>
<evidence type="ECO:0000256" key="3">
    <source>
        <dbReference type="ARBA" id="ARBA00022490"/>
    </source>
</evidence>
<evidence type="ECO:0000256" key="1">
    <source>
        <dbReference type="ARBA" id="ARBA00004496"/>
    </source>
</evidence>
<dbReference type="EMBL" id="NCKU01000111">
    <property type="protein sequence ID" value="RWS17182.1"/>
    <property type="molecule type" value="Genomic_DNA"/>
</dbReference>
<dbReference type="SUPFAM" id="SSF88697">
    <property type="entry name" value="PUA domain-like"/>
    <property type="match status" value="1"/>
</dbReference>
<dbReference type="Gene3D" id="3.10.400.20">
    <property type="match status" value="1"/>
</dbReference>
<reference evidence="5 7" key="1">
    <citation type="journal article" date="2018" name="Gigascience">
        <title>Genomes of trombidid mites reveal novel predicted allergens and laterally-transferred genes associated with secondary metabolism.</title>
        <authorList>
            <person name="Dong X."/>
            <person name="Chaisiri K."/>
            <person name="Xia D."/>
            <person name="Armstrong S.D."/>
            <person name="Fang Y."/>
            <person name="Donnelly M.J."/>
            <person name="Kadowaki T."/>
            <person name="McGarry J.W."/>
            <person name="Darby A.C."/>
            <person name="Makepeace B.L."/>
        </authorList>
    </citation>
    <scope>NUCLEOTIDE SEQUENCE [LARGE SCALE GENOMIC DNA]</scope>
    <source>
        <strain evidence="5">UoL-WK</strain>
    </source>
</reference>
<dbReference type="SMART" id="SM00359">
    <property type="entry name" value="PUA"/>
    <property type="match status" value="1"/>
</dbReference>
<dbReference type="PANTHER" id="PTHR22798">
    <property type="entry name" value="MCT-1 PROTEIN"/>
    <property type="match status" value="1"/>
</dbReference>
<dbReference type="InterPro" id="IPR004521">
    <property type="entry name" value="Uncharacterised_CHP00451"/>
</dbReference>
<dbReference type="NCBIfam" id="TIGR00451">
    <property type="entry name" value="unchar_dom_2"/>
    <property type="match status" value="1"/>
</dbReference>
<dbReference type="InterPro" id="IPR015947">
    <property type="entry name" value="PUA-like_sf"/>
</dbReference>
<dbReference type="CDD" id="cd11609">
    <property type="entry name" value="MCT1_N"/>
    <property type="match status" value="1"/>
</dbReference>
<comment type="caution">
    <text evidence="5">The sequence shown here is derived from an EMBL/GenBank/DDBJ whole genome shotgun (WGS) entry which is preliminary data.</text>
</comment>
<evidence type="ECO:0000313" key="5">
    <source>
        <dbReference type="EMBL" id="RWS17164.1"/>
    </source>
</evidence>
<feature type="domain" description="PUA" evidence="4">
    <location>
        <begin position="100"/>
        <end position="179"/>
    </location>
</feature>
<feature type="non-terminal residue" evidence="5">
    <location>
        <position position="1"/>
    </location>
</feature>
<keyword evidence="3" id="KW-0963">Cytoplasm</keyword>
<dbReference type="PROSITE" id="PS50890">
    <property type="entry name" value="PUA"/>
    <property type="match status" value="1"/>
</dbReference>
<evidence type="ECO:0000313" key="6">
    <source>
        <dbReference type="EMBL" id="RWS17182.1"/>
    </source>
</evidence>
<reference evidence="5" key="2">
    <citation type="submission" date="2018-11" db="EMBL/GenBank/DDBJ databases">
        <title>Trombidioid mite genomics.</title>
        <authorList>
            <person name="Dong X."/>
        </authorList>
    </citation>
    <scope>NUCLEOTIDE SEQUENCE</scope>
    <source>
        <strain evidence="5">UoL-WK</strain>
    </source>
</reference>
<evidence type="ECO:0000256" key="2">
    <source>
        <dbReference type="ARBA" id="ARBA00008955"/>
    </source>
</evidence>
<name>A0A3S3PQE7_9ACAR</name>